<dbReference type="PANTHER" id="PTHR43586:SF4">
    <property type="entry name" value="ISOPENICILLIN N EPIMERASE"/>
    <property type="match status" value="1"/>
</dbReference>
<reference evidence="3 4" key="1">
    <citation type="submission" date="2014-06" db="EMBL/GenBank/DDBJ databases">
        <title>Whole Genome Sequences of Three Symbiotic Endozoicomonas Bacteria.</title>
        <authorList>
            <person name="Neave M.J."/>
            <person name="Apprill A."/>
            <person name="Voolstra C.R."/>
        </authorList>
    </citation>
    <scope>NUCLEOTIDE SEQUENCE [LARGE SCALE GENOMIC DNA]</scope>
    <source>
        <strain evidence="3 4">DSM 25634</strain>
    </source>
</reference>
<dbReference type="Pfam" id="PF00266">
    <property type="entry name" value="Aminotran_5"/>
    <property type="match status" value="1"/>
</dbReference>
<keyword evidence="4" id="KW-1185">Reference proteome</keyword>
<accession>A0A081ND55</accession>
<dbReference type="AlphaFoldDB" id="A0A081ND55"/>
<dbReference type="eggNOG" id="COG0520">
    <property type="taxonomic scope" value="Bacteria"/>
</dbReference>
<dbReference type="OrthoDB" id="9804264at2"/>
<feature type="domain" description="Aminotransferase class V" evidence="2">
    <location>
        <begin position="55"/>
        <end position="366"/>
    </location>
</feature>
<proteinExistence type="predicted"/>
<name>A0A081ND55_9GAMM</name>
<sequence length="375" mass="41809">MTTDIKEQFHLPEMGVYLLNHSVGCLPNTASQSFQNDFLEPWKQQGSHAWEHWLNNLTQFNAALASLLNGETQQFCPQTNLSSALTKILGSLPSAPAGSHILLSERDFPSMGFVIQTLCESFGLKPRFIPSEADLTDLNRWDEMLSDDTWLAFITHVQSNNSLRLPVAEITELTRKKQVISVVDIAQSAGIVPIDLNAWQADFVIGSSVKWLCGGPGSGYLWASDDIIEQCKPIDVGWFSHQDPMEFDIHHFEYAEGARRFTGGTPSVMPFSLSSKSIRYLNSIGIDTIFKHNQKLINQMINLIKPGKIQSPLEQEMRGGTLAISFQDNQKVLEAMSSSGIACDLRSEGLRFSPHIYNTEEDVDHLVEVINVLEG</sequence>
<dbReference type="STRING" id="1137799.GZ78_21095"/>
<dbReference type="Proteomes" id="UP000028073">
    <property type="component" value="Unassembled WGS sequence"/>
</dbReference>
<keyword evidence="1" id="KW-0663">Pyridoxal phosphate</keyword>
<evidence type="ECO:0000313" key="4">
    <source>
        <dbReference type="Proteomes" id="UP000028073"/>
    </source>
</evidence>
<dbReference type="Gene3D" id="3.40.640.10">
    <property type="entry name" value="Type I PLP-dependent aspartate aminotransferase-like (Major domain)"/>
    <property type="match status" value="1"/>
</dbReference>
<dbReference type="Gene3D" id="3.90.1150.10">
    <property type="entry name" value="Aspartate Aminotransferase, domain 1"/>
    <property type="match status" value="1"/>
</dbReference>
<evidence type="ECO:0000313" key="3">
    <source>
        <dbReference type="EMBL" id="KEQ16378.1"/>
    </source>
</evidence>
<dbReference type="EMBL" id="JOKH01000005">
    <property type="protein sequence ID" value="KEQ16378.1"/>
    <property type="molecule type" value="Genomic_DNA"/>
</dbReference>
<dbReference type="InterPro" id="IPR000192">
    <property type="entry name" value="Aminotrans_V_dom"/>
</dbReference>
<evidence type="ECO:0000259" key="2">
    <source>
        <dbReference type="Pfam" id="PF00266"/>
    </source>
</evidence>
<protein>
    <recommendedName>
        <fullName evidence="2">Aminotransferase class V domain-containing protein</fullName>
    </recommendedName>
</protein>
<dbReference type="InterPro" id="IPR015424">
    <property type="entry name" value="PyrdxlP-dep_Trfase"/>
</dbReference>
<dbReference type="PANTHER" id="PTHR43586">
    <property type="entry name" value="CYSTEINE DESULFURASE"/>
    <property type="match status" value="1"/>
</dbReference>
<evidence type="ECO:0000256" key="1">
    <source>
        <dbReference type="ARBA" id="ARBA00022898"/>
    </source>
</evidence>
<gene>
    <name evidence="3" type="ORF">GZ78_21095</name>
</gene>
<dbReference type="InterPro" id="IPR015422">
    <property type="entry name" value="PyrdxlP-dep_Trfase_small"/>
</dbReference>
<organism evidence="3 4">
    <name type="scientific">Endozoicomonas numazuensis</name>
    <dbReference type="NCBI Taxonomy" id="1137799"/>
    <lineage>
        <taxon>Bacteria</taxon>
        <taxon>Pseudomonadati</taxon>
        <taxon>Pseudomonadota</taxon>
        <taxon>Gammaproteobacteria</taxon>
        <taxon>Oceanospirillales</taxon>
        <taxon>Endozoicomonadaceae</taxon>
        <taxon>Endozoicomonas</taxon>
    </lineage>
</organism>
<dbReference type="InterPro" id="IPR015421">
    <property type="entry name" value="PyrdxlP-dep_Trfase_major"/>
</dbReference>
<dbReference type="SUPFAM" id="SSF53383">
    <property type="entry name" value="PLP-dependent transferases"/>
    <property type="match status" value="1"/>
</dbReference>
<comment type="caution">
    <text evidence="3">The sequence shown here is derived from an EMBL/GenBank/DDBJ whole genome shotgun (WGS) entry which is preliminary data.</text>
</comment>